<comment type="caution">
    <text evidence="1">The sequence shown here is derived from an EMBL/GenBank/DDBJ whole genome shotgun (WGS) entry which is preliminary data.</text>
</comment>
<evidence type="ECO:0000313" key="2">
    <source>
        <dbReference type="Proteomes" id="UP000248975"/>
    </source>
</evidence>
<evidence type="ECO:0000313" key="1">
    <source>
        <dbReference type="EMBL" id="PZQ97611.1"/>
    </source>
</evidence>
<reference evidence="1 2" key="1">
    <citation type="submission" date="2017-08" db="EMBL/GenBank/DDBJ databases">
        <title>Infants hospitalized years apart are colonized by the same room-sourced microbial strains.</title>
        <authorList>
            <person name="Brooks B."/>
            <person name="Olm M.R."/>
            <person name="Firek B.A."/>
            <person name="Baker R."/>
            <person name="Thomas B.C."/>
            <person name="Morowitz M.J."/>
            <person name="Banfield J.F."/>
        </authorList>
    </citation>
    <scope>NUCLEOTIDE SEQUENCE [LARGE SCALE GENOMIC DNA]</scope>
    <source>
        <strain evidence="1">S2_003_000_R2_11</strain>
    </source>
</reference>
<name>A0A2W5S3G7_CERSP</name>
<dbReference type="Proteomes" id="UP000248975">
    <property type="component" value="Unassembled WGS sequence"/>
</dbReference>
<proteinExistence type="predicted"/>
<sequence length="109" mass="12249">MSKAKALDPLVRISSMILDLRLSRLEQAARKRAESQTRLASLIVEPVESDLPLAVVEQARLRYEQWAEVRRAEINLTLARQTAEWLLARDAARVAFGRAEALKKLRGGA</sequence>
<organism evidence="1 2">
    <name type="scientific">Cereibacter sphaeroides</name>
    <name type="common">Rhodobacter sphaeroides</name>
    <dbReference type="NCBI Taxonomy" id="1063"/>
    <lineage>
        <taxon>Bacteria</taxon>
        <taxon>Pseudomonadati</taxon>
        <taxon>Pseudomonadota</taxon>
        <taxon>Alphaproteobacteria</taxon>
        <taxon>Rhodobacterales</taxon>
        <taxon>Paracoccaceae</taxon>
        <taxon>Cereibacter</taxon>
    </lineage>
</organism>
<gene>
    <name evidence="1" type="ORF">DI533_10540</name>
</gene>
<dbReference type="EMBL" id="QFQS01000002">
    <property type="protein sequence ID" value="PZQ97611.1"/>
    <property type="molecule type" value="Genomic_DNA"/>
</dbReference>
<evidence type="ECO:0008006" key="3">
    <source>
        <dbReference type="Google" id="ProtNLM"/>
    </source>
</evidence>
<protein>
    <recommendedName>
        <fullName evidence="3">TolC family protein</fullName>
    </recommendedName>
</protein>
<dbReference type="AlphaFoldDB" id="A0A2W5S3G7"/>
<accession>A0A2W5S3G7</accession>